<sequence length="241" mass="26705">MLIAELATWISAGLAIVAVGLAGWQLWLARRAAREALERAEAMRRLAAAVESNAAKAAGSAQAARAQAERAWEQVKLADRQLEEARQERRTATQTEQWEWAYAVTTVARELVDTGQELIRSALDTQVAPHHRVAAERYYRQTTRRWQETMIKAVARTSPPLEVQQQFVTFSDVHQRLHGHLGVLLRAVETSTLAEGDALTKQILGLRHELNNAHRNLQRTVSATLTAPESPTQQIAAAPGS</sequence>
<organism evidence="3 4">
    <name type="scientific">Saccharopolyspora shandongensis</name>
    <dbReference type="NCBI Taxonomy" id="418495"/>
    <lineage>
        <taxon>Bacteria</taxon>
        <taxon>Bacillati</taxon>
        <taxon>Actinomycetota</taxon>
        <taxon>Actinomycetes</taxon>
        <taxon>Pseudonocardiales</taxon>
        <taxon>Pseudonocardiaceae</taxon>
        <taxon>Saccharopolyspora</taxon>
    </lineage>
</organism>
<accession>A0A1H3U8P8</accession>
<reference evidence="4" key="1">
    <citation type="submission" date="2016-10" db="EMBL/GenBank/DDBJ databases">
        <authorList>
            <person name="Varghese N."/>
            <person name="Submissions S."/>
        </authorList>
    </citation>
    <scope>NUCLEOTIDE SEQUENCE [LARGE SCALE GENOMIC DNA]</scope>
    <source>
        <strain evidence="4">CGMCC 4.3530</strain>
    </source>
</reference>
<protein>
    <submittedName>
        <fullName evidence="3">Uncharacterized protein</fullName>
    </submittedName>
</protein>
<evidence type="ECO:0000256" key="2">
    <source>
        <dbReference type="SAM" id="Phobius"/>
    </source>
</evidence>
<keyword evidence="2" id="KW-1133">Transmembrane helix</keyword>
<evidence type="ECO:0000256" key="1">
    <source>
        <dbReference type="SAM" id="Coils"/>
    </source>
</evidence>
<keyword evidence="2" id="KW-0812">Transmembrane</keyword>
<dbReference type="OrthoDB" id="3690539at2"/>
<gene>
    <name evidence="3" type="ORF">SAMN05216215_11183</name>
</gene>
<evidence type="ECO:0000313" key="3">
    <source>
        <dbReference type="EMBL" id="SDZ58768.1"/>
    </source>
</evidence>
<name>A0A1H3U8P8_9PSEU</name>
<dbReference type="EMBL" id="FNOK01000118">
    <property type="protein sequence ID" value="SDZ58768.1"/>
    <property type="molecule type" value="Genomic_DNA"/>
</dbReference>
<dbReference type="Proteomes" id="UP000199529">
    <property type="component" value="Unassembled WGS sequence"/>
</dbReference>
<evidence type="ECO:0000313" key="4">
    <source>
        <dbReference type="Proteomes" id="UP000199529"/>
    </source>
</evidence>
<proteinExistence type="predicted"/>
<keyword evidence="2" id="KW-0472">Membrane</keyword>
<dbReference type="RefSeq" id="WP_093278978.1">
    <property type="nucleotide sequence ID" value="NZ_FNOK01000118.1"/>
</dbReference>
<feature type="coiled-coil region" evidence="1">
    <location>
        <begin position="33"/>
        <end position="95"/>
    </location>
</feature>
<feature type="transmembrane region" description="Helical" evidence="2">
    <location>
        <begin position="6"/>
        <end position="29"/>
    </location>
</feature>
<keyword evidence="4" id="KW-1185">Reference proteome</keyword>
<dbReference type="AlphaFoldDB" id="A0A1H3U8P8"/>
<keyword evidence="1" id="KW-0175">Coiled coil</keyword>